<sequence length="199" mass="22189">MERKGRAYPSVDCCCQYLAYGFVDPDTSFYRVVVERTDNVNVYKEYIIEQNIGDSVVLFDCNTQLLRVVGRTDMYEFDISQPGVTPTNTVNYGDPLPSAPRCVAFGTSIASVEYLFVSFEDRPEFVTISLNDMTVVSYLLQFGGPSLKVSCLAIDGNTVSFFARDSSTFRGYVLEQTVDNLLADVDQTITVFSGNSTLR</sequence>
<evidence type="ECO:0000313" key="2">
    <source>
        <dbReference type="Proteomes" id="UP000230750"/>
    </source>
</evidence>
<gene>
    <name evidence="1" type="ORF">BSL78_13258</name>
</gene>
<evidence type="ECO:0000313" key="1">
    <source>
        <dbReference type="EMBL" id="PIK49853.1"/>
    </source>
</evidence>
<organism evidence="1 2">
    <name type="scientific">Stichopus japonicus</name>
    <name type="common">Sea cucumber</name>
    <dbReference type="NCBI Taxonomy" id="307972"/>
    <lineage>
        <taxon>Eukaryota</taxon>
        <taxon>Metazoa</taxon>
        <taxon>Echinodermata</taxon>
        <taxon>Eleutherozoa</taxon>
        <taxon>Echinozoa</taxon>
        <taxon>Holothuroidea</taxon>
        <taxon>Aspidochirotacea</taxon>
        <taxon>Aspidochirotida</taxon>
        <taxon>Stichopodidae</taxon>
        <taxon>Apostichopus</taxon>
    </lineage>
</organism>
<accession>A0A2G8KPB4</accession>
<comment type="caution">
    <text evidence="1">The sequence shown here is derived from an EMBL/GenBank/DDBJ whole genome shotgun (WGS) entry which is preliminary data.</text>
</comment>
<dbReference type="EMBL" id="MRZV01000444">
    <property type="protein sequence ID" value="PIK49853.1"/>
    <property type="molecule type" value="Genomic_DNA"/>
</dbReference>
<reference evidence="1 2" key="1">
    <citation type="journal article" date="2017" name="PLoS Biol.">
        <title>The sea cucumber genome provides insights into morphological evolution and visceral regeneration.</title>
        <authorList>
            <person name="Zhang X."/>
            <person name="Sun L."/>
            <person name="Yuan J."/>
            <person name="Sun Y."/>
            <person name="Gao Y."/>
            <person name="Zhang L."/>
            <person name="Li S."/>
            <person name="Dai H."/>
            <person name="Hamel J.F."/>
            <person name="Liu C."/>
            <person name="Yu Y."/>
            <person name="Liu S."/>
            <person name="Lin W."/>
            <person name="Guo K."/>
            <person name="Jin S."/>
            <person name="Xu P."/>
            <person name="Storey K.B."/>
            <person name="Huan P."/>
            <person name="Zhang T."/>
            <person name="Zhou Y."/>
            <person name="Zhang J."/>
            <person name="Lin C."/>
            <person name="Li X."/>
            <person name="Xing L."/>
            <person name="Huo D."/>
            <person name="Sun M."/>
            <person name="Wang L."/>
            <person name="Mercier A."/>
            <person name="Li F."/>
            <person name="Yang H."/>
            <person name="Xiang J."/>
        </authorList>
    </citation>
    <scope>NUCLEOTIDE SEQUENCE [LARGE SCALE GENOMIC DNA]</scope>
    <source>
        <strain evidence="1">Shaxun</strain>
        <tissue evidence="1">Muscle</tissue>
    </source>
</reference>
<dbReference type="Proteomes" id="UP000230750">
    <property type="component" value="Unassembled WGS sequence"/>
</dbReference>
<name>A0A2G8KPB4_STIJA</name>
<proteinExistence type="predicted"/>
<protein>
    <submittedName>
        <fullName evidence="1">Uncharacterized protein</fullName>
    </submittedName>
</protein>
<dbReference type="AlphaFoldDB" id="A0A2G8KPB4"/>
<keyword evidence="2" id="KW-1185">Reference proteome</keyword>